<dbReference type="EMBL" id="CP010803">
    <property type="protein sequence ID" value="AJY44873.1"/>
    <property type="molecule type" value="Genomic_DNA"/>
</dbReference>
<evidence type="ECO:0000313" key="2">
    <source>
        <dbReference type="Proteomes" id="UP000032611"/>
    </source>
</evidence>
<name>A0A0D5LNK8_MAREN</name>
<evidence type="ECO:0000313" key="1">
    <source>
        <dbReference type="EMBL" id="AJY44873.1"/>
    </source>
</evidence>
<reference evidence="1 2" key="1">
    <citation type="journal article" date="2015" name="Genome Announc.">
        <title>Complete genome sequence of Martelella endophytica YC6887, which has antifungal activity associated with a halophyte.</title>
        <authorList>
            <person name="Khan A."/>
            <person name="Khan H."/>
            <person name="Chung E.J."/>
            <person name="Hossain M.T."/>
            <person name="Chung Y.R."/>
        </authorList>
    </citation>
    <scope>NUCLEOTIDE SEQUENCE [LARGE SCALE GENOMIC DNA]</scope>
    <source>
        <strain evidence="1">YC6887</strain>
    </source>
</reference>
<dbReference type="Proteomes" id="UP000032611">
    <property type="component" value="Chromosome"/>
</dbReference>
<gene>
    <name evidence="1" type="ORF">TM49_02865</name>
</gene>
<keyword evidence="2" id="KW-1185">Reference proteome</keyword>
<accession>A0A0D5LNK8</accession>
<protein>
    <submittedName>
        <fullName evidence="1">Uncharacterized protein</fullName>
    </submittedName>
</protein>
<dbReference type="KEGG" id="mey:TM49_02865"/>
<sequence length="70" mass="7934">MLGLEIGTSEAAPIWTEFLRNLTIRGLRLAYVEPLRDFRHRIASFRDLTNGIDLLMVACLQNSGLFISIN</sequence>
<dbReference type="PATRIC" id="fig|1486262.3.peg.593"/>
<dbReference type="HOGENOM" id="CLU_2753101_0_0_5"/>
<dbReference type="AlphaFoldDB" id="A0A0D5LNK8"/>
<organism evidence="1 2">
    <name type="scientific">Martelella endophytica</name>
    <dbReference type="NCBI Taxonomy" id="1486262"/>
    <lineage>
        <taxon>Bacteria</taxon>
        <taxon>Pseudomonadati</taxon>
        <taxon>Pseudomonadota</taxon>
        <taxon>Alphaproteobacteria</taxon>
        <taxon>Hyphomicrobiales</taxon>
        <taxon>Aurantimonadaceae</taxon>
        <taxon>Martelella</taxon>
    </lineage>
</organism>
<proteinExistence type="predicted"/>